<organism evidence="15 16">
    <name type="scientific">Pectinatus cerevisiiphilus</name>
    <dbReference type="NCBI Taxonomy" id="86956"/>
    <lineage>
        <taxon>Bacteria</taxon>
        <taxon>Bacillati</taxon>
        <taxon>Bacillota</taxon>
        <taxon>Negativicutes</taxon>
        <taxon>Selenomonadales</taxon>
        <taxon>Selenomonadaceae</taxon>
        <taxon>Pectinatus</taxon>
    </lineage>
</organism>
<dbReference type="Pfam" id="PF13361">
    <property type="entry name" value="UvrD_C"/>
    <property type="match status" value="1"/>
</dbReference>
<dbReference type="GO" id="GO:0005524">
    <property type="term" value="F:ATP binding"/>
    <property type="evidence" value="ECO:0007669"/>
    <property type="project" value="UniProtKB-KW"/>
</dbReference>
<dbReference type="Gene3D" id="3.90.320.10">
    <property type="match status" value="1"/>
</dbReference>
<sequence>MLEFIIGATGTGKTDRCLHDIKDRLAAAPEGRSLFFILPEHMTFETERKLAVLMNNEGGFSRAFVFGFRRLCQYILNKNGGAIKPHLTETGKKLLLARVILECRDKLSALAKASYQRNFTSFLCAAIEELKTYGITPESLLEATADISDETLRQKLTDIALLYDNFSSAIDNRYNDNEDMLALATQKITSADWLTNCEIWIDGFTFFNPQEQAILTALFKCAHSIHVTLCIDDIEHNANSEETALFHRQYLTFKEINLLCRQLNIETKITRLSIPYRFSKPAQKAIAGNMFFFPLQKAESADGIIIAEAANRRLEAEAVAIDILRLCRDKGYAYSEIGIITREKEYDRLLQAVLQDYQIPFFSDSKRLFIHHPLAELLRSCLEAVRTWQYEPLLRCFKTDFFPATRDDIDMLENYILEFGIKGKKRWLSAEDWQYCRRPLTDQPLSIEETAYLEKINSIRRQLIAPLQQLSEELHAAENVRAVTQILYQFMLDLNVPEKLSLWQKQAENSGELVLAKEQQQIWQDIIDFMDQIVETCGDDELTLKEYAEVLNDGLESLQIALIPPGLDYVTIASFEQNNLENKTAVYILGANEGIMPRRSKSEGLLSDADRLYLSQAGLRLSGGTNEDNFFEKFLLYKAFTLSRSYLWISYPLSDADGASLNRSPLIDRLHFMLPFEKKQLLSILLENYSTENEKRRVVTTRRSISYLTAALRQYREKQTIANFWFDVYNWLLAEETYHRYLFTSLSGLFAHAPDSALSTVAAARLYMKKGALQGSVTRFEEFHNCPFKHFARYALNLAERPEFNFSAPDRGILLHETMRTFGEILLSQKKRWNDISPEERHDLCQHIVSSLADRLQNKILLSSKQYQHLTKRITKTAEQAIDRLCEFAGHSAFTTIAMEKAFGYGKTSLPPLIYDLKDGHKIDISGQIDRIDIDESGRYFLIIDYKSGNAYINIAEVYYGLKLQLLTYILAVRNCSTGLNLATDTVPAGILYCFLKSSLLTFAKEMSETQIKTELAKQMRMSGWVLLDPELIKKIDDSSSFIKVRFNKDGSISKTSRCSIKSEEEFDALLKYMDDLLVDTGNSILAGKITPEPYKLKQKTACTFCPYISICRFDTTVSGYKYNELPNDNDDLIMQKILT</sequence>
<keyword evidence="6" id="KW-0378">Hydrolase</keyword>
<keyword evidence="3" id="KW-0479">Metal-binding</keyword>
<dbReference type="GO" id="GO:0004527">
    <property type="term" value="F:exonuclease activity"/>
    <property type="evidence" value="ECO:0007669"/>
    <property type="project" value="UniProtKB-KW"/>
</dbReference>
<dbReference type="InterPro" id="IPR027417">
    <property type="entry name" value="P-loop_NTPase"/>
</dbReference>
<dbReference type="Pfam" id="PF21445">
    <property type="entry name" value="ADDB_N"/>
    <property type="match status" value="1"/>
</dbReference>
<evidence type="ECO:0000256" key="13">
    <source>
        <dbReference type="ARBA" id="ARBA00023204"/>
    </source>
</evidence>
<evidence type="ECO:0000259" key="14">
    <source>
        <dbReference type="PROSITE" id="PS51217"/>
    </source>
</evidence>
<reference evidence="15 16" key="1">
    <citation type="submission" date="2019-03" db="EMBL/GenBank/DDBJ databases">
        <title>Genomic Encyclopedia of Type Strains, Phase IV (KMG-IV): sequencing the most valuable type-strain genomes for metagenomic binning, comparative biology and taxonomic classification.</title>
        <authorList>
            <person name="Goeker M."/>
        </authorList>
    </citation>
    <scope>NUCLEOTIDE SEQUENCE [LARGE SCALE GENOMIC DNA]</scope>
    <source>
        <strain evidence="15 16">DSM 20467</strain>
    </source>
</reference>
<accession>A0A4R3K079</accession>
<dbReference type="SUPFAM" id="SSF52540">
    <property type="entry name" value="P-loop containing nucleoside triphosphate hydrolases"/>
    <property type="match status" value="1"/>
</dbReference>
<keyword evidence="13" id="KW-0234">DNA repair</keyword>
<evidence type="ECO:0000256" key="4">
    <source>
        <dbReference type="ARBA" id="ARBA00022741"/>
    </source>
</evidence>
<evidence type="ECO:0000256" key="11">
    <source>
        <dbReference type="ARBA" id="ARBA00023014"/>
    </source>
</evidence>
<keyword evidence="5" id="KW-0227">DNA damage</keyword>
<dbReference type="PANTHER" id="PTHR30591">
    <property type="entry name" value="RECBCD ENZYME SUBUNIT RECC"/>
    <property type="match status" value="1"/>
</dbReference>
<proteinExistence type="predicted"/>
<dbReference type="EMBL" id="SMAA01000032">
    <property type="protein sequence ID" value="TCS75382.1"/>
    <property type="molecule type" value="Genomic_DNA"/>
</dbReference>
<evidence type="ECO:0000256" key="8">
    <source>
        <dbReference type="ARBA" id="ARBA00022839"/>
    </source>
</evidence>
<evidence type="ECO:0000256" key="9">
    <source>
        <dbReference type="ARBA" id="ARBA00022840"/>
    </source>
</evidence>
<keyword evidence="7 15" id="KW-0347">Helicase</keyword>
<keyword evidence="1" id="KW-0004">4Fe-4S</keyword>
<evidence type="ECO:0000256" key="5">
    <source>
        <dbReference type="ARBA" id="ARBA00022763"/>
    </source>
</evidence>
<dbReference type="InterPro" id="IPR049035">
    <property type="entry name" value="ADDB_N"/>
</dbReference>
<evidence type="ECO:0000256" key="10">
    <source>
        <dbReference type="ARBA" id="ARBA00023004"/>
    </source>
</evidence>
<evidence type="ECO:0000256" key="2">
    <source>
        <dbReference type="ARBA" id="ARBA00022722"/>
    </source>
</evidence>
<dbReference type="GO" id="GO:0004386">
    <property type="term" value="F:helicase activity"/>
    <property type="evidence" value="ECO:0007669"/>
    <property type="project" value="UniProtKB-KW"/>
</dbReference>
<dbReference type="OrthoDB" id="9758506at2"/>
<dbReference type="NCBIfam" id="TIGR02773">
    <property type="entry name" value="addB_Gpos"/>
    <property type="match status" value="1"/>
</dbReference>
<keyword evidence="2" id="KW-0540">Nuclease</keyword>
<dbReference type="InterPro" id="IPR014017">
    <property type="entry name" value="DNA_helicase_UvrD-like_C"/>
</dbReference>
<dbReference type="Proteomes" id="UP000295188">
    <property type="component" value="Unassembled WGS sequence"/>
</dbReference>
<keyword evidence="10" id="KW-0408">Iron</keyword>
<evidence type="ECO:0000313" key="15">
    <source>
        <dbReference type="EMBL" id="TCS75382.1"/>
    </source>
</evidence>
<evidence type="ECO:0000256" key="1">
    <source>
        <dbReference type="ARBA" id="ARBA00022485"/>
    </source>
</evidence>
<evidence type="ECO:0000256" key="7">
    <source>
        <dbReference type="ARBA" id="ARBA00022806"/>
    </source>
</evidence>
<dbReference type="Gene3D" id="6.10.140.1030">
    <property type="match status" value="1"/>
</dbReference>
<name>A0A4R3K079_9FIRM</name>
<dbReference type="PANTHER" id="PTHR30591:SF1">
    <property type="entry name" value="RECBCD ENZYME SUBUNIT RECC"/>
    <property type="match status" value="1"/>
</dbReference>
<evidence type="ECO:0000256" key="3">
    <source>
        <dbReference type="ARBA" id="ARBA00022723"/>
    </source>
</evidence>
<evidence type="ECO:0000313" key="16">
    <source>
        <dbReference type="Proteomes" id="UP000295188"/>
    </source>
</evidence>
<dbReference type="InterPro" id="IPR011604">
    <property type="entry name" value="PDDEXK-like_dom_sf"/>
</dbReference>
<dbReference type="PROSITE" id="PS51217">
    <property type="entry name" value="UVRD_HELICASE_CTER"/>
    <property type="match status" value="1"/>
</dbReference>
<feature type="domain" description="UvrD-like helicase C-terminal" evidence="14">
    <location>
        <begin position="273"/>
        <end position="568"/>
    </location>
</feature>
<keyword evidence="8" id="KW-0269">Exonuclease</keyword>
<evidence type="ECO:0000256" key="6">
    <source>
        <dbReference type="ARBA" id="ARBA00022801"/>
    </source>
</evidence>
<keyword evidence="4" id="KW-0547">Nucleotide-binding</keyword>
<dbReference type="InterPro" id="IPR014140">
    <property type="entry name" value="DNA_helicase_suAddB"/>
</dbReference>
<keyword evidence="16" id="KW-1185">Reference proteome</keyword>
<keyword evidence="11" id="KW-0411">Iron-sulfur</keyword>
<dbReference type="InterPro" id="IPR038726">
    <property type="entry name" value="PDDEXK_AddAB-type"/>
</dbReference>
<dbReference type="GO" id="GO:0003677">
    <property type="term" value="F:DNA binding"/>
    <property type="evidence" value="ECO:0007669"/>
    <property type="project" value="UniProtKB-KW"/>
</dbReference>
<comment type="caution">
    <text evidence="15">The sequence shown here is derived from an EMBL/GenBank/DDBJ whole genome shotgun (WGS) entry which is preliminary data.</text>
</comment>
<dbReference type="Pfam" id="PF12705">
    <property type="entry name" value="PDDEXK_1"/>
    <property type="match status" value="1"/>
</dbReference>
<dbReference type="RefSeq" id="WP_132551676.1">
    <property type="nucleotide sequence ID" value="NZ_SMAA01000032.1"/>
</dbReference>
<gene>
    <name evidence="15" type="ORF">EDC37_1322</name>
</gene>
<protein>
    <submittedName>
        <fullName evidence="15">DNA helicase/exodeoxyribonuclease V subunit B</fullName>
    </submittedName>
</protein>
<dbReference type="Gene3D" id="3.40.50.300">
    <property type="entry name" value="P-loop containing nucleotide triphosphate hydrolases"/>
    <property type="match status" value="4"/>
</dbReference>
<evidence type="ECO:0000256" key="12">
    <source>
        <dbReference type="ARBA" id="ARBA00023125"/>
    </source>
</evidence>
<dbReference type="AlphaFoldDB" id="A0A4R3K079"/>
<dbReference type="GO" id="GO:0051539">
    <property type="term" value="F:4 iron, 4 sulfur cluster binding"/>
    <property type="evidence" value="ECO:0007669"/>
    <property type="project" value="UniProtKB-KW"/>
</dbReference>
<keyword evidence="12" id="KW-0238">DNA-binding</keyword>
<dbReference type="GO" id="GO:0046872">
    <property type="term" value="F:metal ion binding"/>
    <property type="evidence" value="ECO:0007669"/>
    <property type="project" value="UniProtKB-KW"/>
</dbReference>
<dbReference type="GO" id="GO:0000724">
    <property type="term" value="P:double-strand break repair via homologous recombination"/>
    <property type="evidence" value="ECO:0007669"/>
    <property type="project" value="InterPro"/>
</dbReference>
<keyword evidence="9" id="KW-0067">ATP-binding</keyword>